<evidence type="ECO:0000313" key="2">
    <source>
        <dbReference type="EMBL" id="RAL08522.1"/>
    </source>
</evidence>
<organism evidence="2 3">
    <name type="scientific">Aspergillus homomorphus (strain CBS 101889)</name>
    <dbReference type="NCBI Taxonomy" id="1450537"/>
    <lineage>
        <taxon>Eukaryota</taxon>
        <taxon>Fungi</taxon>
        <taxon>Dikarya</taxon>
        <taxon>Ascomycota</taxon>
        <taxon>Pezizomycotina</taxon>
        <taxon>Eurotiomycetes</taxon>
        <taxon>Eurotiomycetidae</taxon>
        <taxon>Eurotiales</taxon>
        <taxon>Aspergillaceae</taxon>
        <taxon>Aspergillus</taxon>
        <taxon>Aspergillus subgen. Circumdati</taxon>
    </lineage>
</organism>
<dbReference type="RefSeq" id="XP_025547676.1">
    <property type="nucleotide sequence ID" value="XM_025697286.1"/>
</dbReference>
<feature type="region of interest" description="Disordered" evidence="1">
    <location>
        <begin position="261"/>
        <end position="294"/>
    </location>
</feature>
<evidence type="ECO:0000256" key="1">
    <source>
        <dbReference type="SAM" id="MobiDB-lite"/>
    </source>
</evidence>
<name>A0A395HKP8_ASPHC</name>
<proteinExistence type="predicted"/>
<reference evidence="2 3" key="1">
    <citation type="submission" date="2018-02" db="EMBL/GenBank/DDBJ databases">
        <title>The genomes of Aspergillus section Nigri reveals drivers in fungal speciation.</title>
        <authorList>
            <consortium name="DOE Joint Genome Institute"/>
            <person name="Vesth T.C."/>
            <person name="Nybo J."/>
            <person name="Theobald S."/>
            <person name="Brandl J."/>
            <person name="Frisvad J.C."/>
            <person name="Nielsen K.F."/>
            <person name="Lyhne E.K."/>
            <person name="Kogle M.E."/>
            <person name="Kuo A."/>
            <person name="Riley R."/>
            <person name="Clum A."/>
            <person name="Nolan M."/>
            <person name="Lipzen A."/>
            <person name="Salamov A."/>
            <person name="Henrissat B."/>
            <person name="Wiebenga A."/>
            <person name="De vries R.P."/>
            <person name="Grigoriev I.V."/>
            <person name="Mortensen U.H."/>
            <person name="Andersen M.R."/>
            <person name="Baker S.E."/>
        </authorList>
    </citation>
    <scope>NUCLEOTIDE SEQUENCE [LARGE SCALE GENOMIC DNA]</scope>
    <source>
        <strain evidence="2 3">CBS 101889</strain>
    </source>
</reference>
<dbReference type="Proteomes" id="UP000248961">
    <property type="component" value="Unassembled WGS sequence"/>
</dbReference>
<dbReference type="InterPro" id="IPR023213">
    <property type="entry name" value="CAT-like_dom_sf"/>
</dbReference>
<evidence type="ECO:0000313" key="3">
    <source>
        <dbReference type="Proteomes" id="UP000248961"/>
    </source>
</evidence>
<accession>A0A395HKP8</accession>
<dbReference type="OrthoDB" id="444127at2759"/>
<gene>
    <name evidence="2" type="ORF">BO97DRAFT_428347</name>
</gene>
<dbReference type="AlphaFoldDB" id="A0A395HKP8"/>
<protein>
    <submittedName>
        <fullName evidence="2">Uncharacterized protein</fullName>
    </submittedName>
</protein>
<sequence>MIAKNSSKSADSASQIVEQPAQGPITGRVLRFFRDQPQELKLSATAPSAKGWVSTFEFLTTYLYQAMYRARVQLLRPQGVPSSQAADRISRGIFASIDMRGPSRLKLLEDGALWAVTKTLHDLIRAPDAQQMKQTTSIRLSTEEDLMSTVEDGGKPTADDVNLTLSASLWPALDADEENRKTLPESRGPPLRTRIADMPHLVAFFGALHRLRRCVGASLRANTSSDPDYRARPEPFSQLEAIPSTYAPVIQLLHSTSRGDIEAPQYQTGQSHPDDDPDSLTPVSDAPVGSLGNV</sequence>
<dbReference type="GeneID" id="37201575"/>
<dbReference type="Gene3D" id="3.30.559.10">
    <property type="entry name" value="Chloramphenicol acetyltransferase-like domain"/>
    <property type="match status" value="1"/>
</dbReference>
<dbReference type="VEuPathDB" id="FungiDB:BO97DRAFT_428347"/>
<keyword evidence="3" id="KW-1185">Reference proteome</keyword>
<dbReference type="EMBL" id="KZ824313">
    <property type="protein sequence ID" value="RAL08522.1"/>
    <property type="molecule type" value="Genomic_DNA"/>
</dbReference>
<dbReference type="STRING" id="1450537.A0A395HKP8"/>